<proteinExistence type="predicted"/>
<evidence type="ECO:0000313" key="7">
    <source>
        <dbReference type="Proteomes" id="UP000183997"/>
    </source>
</evidence>
<dbReference type="EMBL" id="FRAR01000034">
    <property type="protein sequence ID" value="SHK97101.1"/>
    <property type="molecule type" value="Genomic_DNA"/>
</dbReference>
<dbReference type="Gene3D" id="3.30.428.10">
    <property type="entry name" value="HIT-like"/>
    <property type="match status" value="1"/>
</dbReference>
<evidence type="ECO:0000313" key="6">
    <source>
        <dbReference type="EMBL" id="SHK97101.1"/>
    </source>
</evidence>
<protein>
    <submittedName>
        <fullName evidence="6">Diadenosine tetraphosphate (Ap4A) hydrolase</fullName>
    </submittedName>
</protein>
<evidence type="ECO:0000256" key="4">
    <source>
        <dbReference type="PROSITE-ProRule" id="PRU00464"/>
    </source>
</evidence>
<accession>A0A1M6WTX8</accession>
<feature type="binding site" evidence="3">
    <location>
        <position position="48"/>
    </location>
    <ligand>
        <name>substrate</name>
    </ligand>
</feature>
<gene>
    <name evidence="6" type="ORF">SAMN02745123_03772</name>
</gene>
<dbReference type="InterPro" id="IPR039383">
    <property type="entry name" value="FHIT"/>
</dbReference>
<dbReference type="GO" id="GO:0000166">
    <property type="term" value="F:nucleotide binding"/>
    <property type="evidence" value="ECO:0007669"/>
    <property type="project" value="UniProtKB-KW"/>
</dbReference>
<evidence type="ECO:0000256" key="3">
    <source>
        <dbReference type="PIRSR" id="PIRSR639383-2"/>
    </source>
</evidence>
<dbReference type="InterPro" id="IPR052908">
    <property type="entry name" value="AP-4-A_phosphorylase"/>
</dbReference>
<dbReference type="GO" id="GO:0016787">
    <property type="term" value="F:hydrolase activity"/>
    <property type="evidence" value="ECO:0007669"/>
    <property type="project" value="UniProtKB-KW"/>
</dbReference>
<dbReference type="InterPro" id="IPR036265">
    <property type="entry name" value="HIT-like_sf"/>
</dbReference>
<evidence type="ECO:0000256" key="2">
    <source>
        <dbReference type="PIRSR" id="PIRSR639383-1"/>
    </source>
</evidence>
<feature type="active site" description="Tele-AMP-histidine intermediate" evidence="2">
    <location>
        <position position="119"/>
    </location>
</feature>
<name>A0A1M6WTX8_9FIRM</name>
<dbReference type="InterPro" id="IPR011146">
    <property type="entry name" value="HIT-like"/>
</dbReference>
<keyword evidence="6" id="KW-0378">Hydrolase</keyword>
<dbReference type="RefSeq" id="WP_072917420.1">
    <property type="nucleotide sequence ID" value="NZ_FRAR01000034.1"/>
</dbReference>
<evidence type="ECO:0000259" key="5">
    <source>
        <dbReference type="PROSITE" id="PS51084"/>
    </source>
</evidence>
<keyword evidence="7" id="KW-1185">Reference proteome</keyword>
<dbReference type="SUPFAM" id="SSF54197">
    <property type="entry name" value="HIT-like"/>
    <property type="match status" value="1"/>
</dbReference>
<sequence length="168" mass="18787">MENLWAPWRSVYIGKPQVGCIFCEKLTAKQDKENLVVHRGDKTFVIMNLYPYNNGHLLVAPKRHVGDITELTDEELLELNKMTQFMVQALRRAFGNPHGFNIGINLGKVAGAGIPGHLHVHIVPRWDGDANFMAVIGETRVISEALERTYDKIVDAVASLNSNSHARS</sequence>
<dbReference type="Proteomes" id="UP000183997">
    <property type="component" value="Unassembled WGS sequence"/>
</dbReference>
<dbReference type="OrthoDB" id="9784774at2"/>
<dbReference type="Pfam" id="PF01230">
    <property type="entry name" value="HIT"/>
    <property type="match status" value="1"/>
</dbReference>
<dbReference type="PROSITE" id="PS51084">
    <property type="entry name" value="HIT_2"/>
    <property type="match status" value="1"/>
</dbReference>
<dbReference type="PANTHER" id="PTHR42997">
    <property type="entry name" value="HIT FAMILY HYDROLASE"/>
    <property type="match status" value="1"/>
</dbReference>
<keyword evidence="1" id="KW-0547">Nucleotide-binding</keyword>
<evidence type="ECO:0000256" key="1">
    <source>
        <dbReference type="ARBA" id="ARBA00022741"/>
    </source>
</evidence>
<dbReference type="AlphaFoldDB" id="A0A1M6WTX8"/>
<feature type="binding site" evidence="3">
    <location>
        <position position="121"/>
    </location>
    <ligand>
        <name>substrate</name>
    </ligand>
</feature>
<dbReference type="PANTHER" id="PTHR42997:SF1">
    <property type="entry name" value="AP-4-A PHOSPHORYLASE"/>
    <property type="match status" value="1"/>
</dbReference>
<reference evidence="7" key="1">
    <citation type="submission" date="2016-11" db="EMBL/GenBank/DDBJ databases">
        <authorList>
            <person name="Varghese N."/>
            <person name="Submissions S."/>
        </authorList>
    </citation>
    <scope>NUCLEOTIDE SEQUENCE [LARGE SCALE GENOMIC DNA]</scope>
    <source>
        <strain evidence="7">DSM 10349</strain>
    </source>
</reference>
<feature type="short sequence motif" description="Histidine triad motif" evidence="4">
    <location>
        <begin position="117"/>
        <end position="121"/>
    </location>
</feature>
<dbReference type="STRING" id="1121421.SAMN02745123_03772"/>
<organism evidence="6 7">
    <name type="scientific">Desulforamulus aeronauticus DSM 10349</name>
    <dbReference type="NCBI Taxonomy" id="1121421"/>
    <lineage>
        <taxon>Bacteria</taxon>
        <taxon>Bacillati</taxon>
        <taxon>Bacillota</taxon>
        <taxon>Clostridia</taxon>
        <taxon>Eubacteriales</taxon>
        <taxon>Peptococcaceae</taxon>
        <taxon>Desulforamulus</taxon>
    </lineage>
</organism>
<feature type="domain" description="HIT" evidence="5">
    <location>
        <begin position="21"/>
        <end position="132"/>
    </location>
</feature>
<dbReference type="CDD" id="cd01275">
    <property type="entry name" value="FHIT"/>
    <property type="match status" value="1"/>
</dbReference>